<reference evidence="3" key="1">
    <citation type="submission" date="2020-06" db="EMBL/GenBank/DDBJ databases">
        <title>Nostoc edaphicum CCNP1411 genome.</title>
        <authorList>
            <person name="Fidor A."/>
            <person name="Grabski M."/>
            <person name="Gawor J."/>
            <person name="Gromadka R."/>
            <person name="Wegrzyn G."/>
            <person name="Mazur-Marzec H."/>
        </authorList>
    </citation>
    <scope>NUCLEOTIDE SEQUENCE [LARGE SCALE GENOMIC DNA]</scope>
    <source>
        <strain evidence="3">CCNP1411</strain>
    </source>
</reference>
<evidence type="ECO:0000313" key="2">
    <source>
        <dbReference type="EMBL" id="QMS88236.1"/>
    </source>
</evidence>
<feature type="domain" description="Methyltransferase" evidence="1">
    <location>
        <begin position="59"/>
        <end position="225"/>
    </location>
</feature>
<dbReference type="GO" id="GO:0032259">
    <property type="term" value="P:methylation"/>
    <property type="evidence" value="ECO:0007669"/>
    <property type="project" value="UniProtKB-KW"/>
</dbReference>
<accession>A0A7D7LA54</accession>
<dbReference type="RefSeq" id="WP_181931418.1">
    <property type="nucleotide sequence ID" value="NZ_CP054698.1"/>
</dbReference>
<dbReference type="InterPro" id="IPR029063">
    <property type="entry name" value="SAM-dependent_MTases_sf"/>
</dbReference>
<keyword evidence="2" id="KW-0808">Transferase</keyword>
<keyword evidence="2" id="KW-0489">Methyltransferase</keyword>
<dbReference type="Proteomes" id="UP000514713">
    <property type="component" value="Chromosome"/>
</dbReference>
<gene>
    <name evidence="2" type="ORF">HUN01_11765</name>
</gene>
<dbReference type="AlphaFoldDB" id="A0A7D7LA54"/>
<dbReference type="SUPFAM" id="SSF53335">
    <property type="entry name" value="S-adenosyl-L-methionine-dependent methyltransferases"/>
    <property type="match status" value="1"/>
</dbReference>
<keyword evidence="3" id="KW-1185">Reference proteome</keyword>
<dbReference type="GO" id="GO:0008168">
    <property type="term" value="F:methyltransferase activity"/>
    <property type="evidence" value="ECO:0007669"/>
    <property type="project" value="UniProtKB-KW"/>
</dbReference>
<evidence type="ECO:0000259" key="1">
    <source>
        <dbReference type="Pfam" id="PF13847"/>
    </source>
</evidence>
<dbReference type="KEGG" id="ned:HUN01_11765"/>
<dbReference type="CDD" id="cd02440">
    <property type="entry name" value="AdoMet_MTases"/>
    <property type="match status" value="1"/>
</dbReference>
<dbReference type="InterPro" id="IPR025714">
    <property type="entry name" value="Methyltranfer_dom"/>
</dbReference>
<sequence length="251" mass="29637">MSVNRKLQSTEEESLRPQEIFNEQWKIYQKLLNENFMKHRDIYNILHNFLVNYFPQPFNMLDFGCGDASFTAQALLNTNIATYKGIDLSTQALEIAKKNMEIIPCNLTFIQGDFSQLDSELINLHIQQDKFDVILISFALHHFQLEQKEDFIGQLKHLLKSGGVFILIDVFRREEEDRETFLTRYRDNLAKYCSTLTAQDYSMIENHISSCDFPETQQTLYEISQKQGFNRFECLYRDDNFDASRLLCIYK</sequence>
<protein>
    <submittedName>
        <fullName evidence="2">Class I SAM-dependent methyltransferase</fullName>
    </submittedName>
</protein>
<proteinExistence type="predicted"/>
<name>A0A7D7LA54_9NOSO</name>
<dbReference type="Gene3D" id="3.40.50.150">
    <property type="entry name" value="Vaccinia Virus protein VP39"/>
    <property type="match status" value="1"/>
</dbReference>
<evidence type="ECO:0000313" key="3">
    <source>
        <dbReference type="Proteomes" id="UP000514713"/>
    </source>
</evidence>
<dbReference type="EMBL" id="CP054698">
    <property type="protein sequence ID" value="QMS88236.1"/>
    <property type="molecule type" value="Genomic_DNA"/>
</dbReference>
<dbReference type="PANTHER" id="PTHR43861">
    <property type="entry name" value="TRANS-ACONITATE 2-METHYLTRANSFERASE-RELATED"/>
    <property type="match status" value="1"/>
</dbReference>
<dbReference type="Pfam" id="PF13847">
    <property type="entry name" value="Methyltransf_31"/>
    <property type="match status" value="1"/>
</dbReference>
<organism evidence="2 3">
    <name type="scientific">Nostoc edaphicum CCNP1411</name>
    <dbReference type="NCBI Taxonomy" id="1472755"/>
    <lineage>
        <taxon>Bacteria</taxon>
        <taxon>Bacillati</taxon>
        <taxon>Cyanobacteriota</taxon>
        <taxon>Cyanophyceae</taxon>
        <taxon>Nostocales</taxon>
        <taxon>Nostocaceae</taxon>
        <taxon>Nostoc</taxon>
    </lineage>
</organism>